<evidence type="ECO:0000313" key="2">
    <source>
        <dbReference type="Proteomes" id="UP000534286"/>
    </source>
</evidence>
<dbReference type="AlphaFoldDB" id="A0A7W7S3V6"/>
<name>A0A7W7S3V6_9ACTN</name>
<comment type="caution">
    <text evidence="1">The sequence shown here is derived from an EMBL/GenBank/DDBJ whole genome shotgun (WGS) entry which is preliminary data.</text>
</comment>
<proteinExistence type="predicted"/>
<sequence>MTACLFLARGLCYVIGTDSISITDETYTALAQARVELQRLISARRPT</sequence>
<reference evidence="1 2" key="1">
    <citation type="submission" date="2020-08" db="EMBL/GenBank/DDBJ databases">
        <title>Sequencing the genomes of 1000 actinobacteria strains.</title>
        <authorList>
            <person name="Klenk H.-P."/>
        </authorList>
    </citation>
    <scope>NUCLEOTIDE SEQUENCE [LARGE SCALE GENOMIC DNA]</scope>
    <source>
        <strain evidence="1 2">DSM 43023</strain>
    </source>
</reference>
<evidence type="ECO:0000313" key="1">
    <source>
        <dbReference type="EMBL" id="MBB4942476.1"/>
    </source>
</evidence>
<accession>A0A7W7S3V6</accession>
<dbReference type="Proteomes" id="UP000534286">
    <property type="component" value="Unassembled WGS sequence"/>
</dbReference>
<organism evidence="1 2">
    <name type="scientific">Streptosporangium album</name>
    <dbReference type="NCBI Taxonomy" id="47479"/>
    <lineage>
        <taxon>Bacteria</taxon>
        <taxon>Bacillati</taxon>
        <taxon>Actinomycetota</taxon>
        <taxon>Actinomycetes</taxon>
        <taxon>Streptosporangiales</taxon>
        <taxon>Streptosporangiaceae</taxon>
        <taxon>Streptosporangium</taxon>
    </lineage>
</organism>
<gene>
    <name evidence="1" type="ORF">FHR32_006862</name>
</gene>
<dbReference type="RefSeq" id="WP_221466496.1">
    <property type="nucleotide sequence ID" value="NZ_BAABEK010000012.1"/>
</dbReference>
<protein>
    <submittedName>
        <fullName evidence="1">Uncharacterized protein</fullName>
    </submittedName>
</protein>
<dbReference type="EMBL" id="JACHJU010000003">
    <property type="protein sequence ID" value="MBB4942476.1"/>
    <property type="molecule type" value="Genomic_DNA"/>
</dbReference>
<keyword evidence="2" id="KW-1185">Reference proteome</keyword>